<sequence length="114" mass="13359">MERSVFIELQRRDNPPSRAQSFLMRGGGVYSREEFIQIMRDHLDATEDNIQDWANDRRGDHTVQVVLSVESHMRCLWVSFRDLSQYRNAPKETARLMAAHWQDTLIQAIDDGKP</sequence>
<gene>
    <name evidence="1" type="ORF">PHLCEN_2v121</name>
</gene>
<organism evidence="1 2">
    <name type="scientific">Hermanssonia centrifuga</name>
    <dbReference type="NCBI Taxonomy" id="98765"/>
    <lineage>
        <taxon>Eukaryota</taxon>
        <taxon>Fungi</taxon>
        <taxon>Dikarya</taxon>
        <taxon>Basidiomycota</taxon>
        <taxon>Agaricomycotina</taxon>
        <taxon>Agaricomycetes</taxon>
        <taxon>Polyporales</taxon>
        <taxon>Meruliaceae</taxon>
        <taxon>Hermanssonia</taxon>
    </lineage>
</organism>
<dbReference type="Proteomes" id="UP000186601">
    <property type="component" value="Unassembled WGS sequence"/>
</dbReference>
<name>A0A2R6S6Y5_9APHY</name>
<evidence type="ECO:0000313" key="1">
    <source>
        <dbReference type="EMBL" id="PSS38036.1"/>
    </source>
</evidence>
<dbReference type="STRING" id="98765.A0A2R6S6Y5"/>
<dbReference type="AlphaFoldDB" id="A0A2R6S6Y5"/>
<dbReference type="OrthoDB" id="9922773at2759"/>
<reference evidence="1 2" key="1">
    <citation type="submission" date="2018-02" db="EMBL/GenBank/DDBJ databases">
        <title>Genome sequence of the basidiomycete white-rot fungus Phlebia centrifuga.</title>
        <authorList>
            <person name="Granchi Z."/>
            <person name="Peng M."/>
            <person name="de Vries R.P."/>
            <person name="Hilden K."/>
            <person name="Makela M.R."/>
            <person name="Grigoriev I."/>
            <person name="Riley R."/>
        </authorList>
    </citation>
    <scope>NUCLEOTIDE SEQUENCE [LARGE SCALE GENOMIC DNA]</scope>
    <source>
        <strain evidence="1 2">FBCC195</strain>
    </source>
</reference>
<dbReference type="EMBL" id="MLYV02000010">
    <property type="protein sequence ID" value="PSS38036.1"/>
    <property type="molecule type" value="Genomic_DNA"/>
</dbReference>
<keyword evidence="2" id="KW-1185">Reference proteome</keyword>
<proteinExistence type="predicted"/>
<protein>
    <submittedName>
        <fullName evidence="1">Uncharacterized protein</fullName>
    </submittedName>
</protein>
<comment type="caution">
    <text evidence="1">The sequence shown here is derived from an EMBL/GenBank/DDBJ whole genome shotgun (WGS) entry which is preliminary data.</text>
</comment>
<evidence type="ECO:0000313" key="2">
    <source>
        <dbReference type="Proteomes" id="UP000186601"/>
    </source>
</evidence>
<accession>A0A2R6S6Y5</accession>